<keyword evidence="5" id="KW-1185">Reference proteome</keyword>
<feature type="region of interest" description="Disordered" evidence="1">
    <location>
        <begin position="239"/>
        <end position="268"/>
    </location>
</feature>
<dbReference type="KEGG" id="ehl:EHLA_0373"/>
<proteinExistence type="predicted"/>
<accession>A0A285PNC9</accession>
<protein>
    <submittedName>
        <fullName evidence="4">TPM domain</fullName>
    </submittedName>
</protein>
<dbReference type="RefSeq" id="WP_096239106.1">
    <property type="nucleotide sequence ID" value="NZ_LT907978.1"/>
</dbReference>
<organism evidence="4 5">
    <name type="scientific">Anaerobutyricum hallii</name>
    <dbReference type="NCBI Taxonomy" id="39488"/>
    <lineage>
        <taxon>Bacteria</taxon>
        <taxon>Bacillati</taxon>
        <taxon>Bacillota</taxon>
        <taxon>Clostridia</taxon>
        <taxon>Lachnospirales</taxon>
        <taxon>Lachnospiraceae</taxon>
        <taxon>Anaerobutyricum</taxon>
    </lineage>
</organism>
<gene>
    <name evidence="4" type="ORF">EHLA_0373</name>
</gene>
<dbReference type="Proteomes" id="UP000217549">
    <property type="component" value="Chromosome I"/>
</dbReference>
<reference evidence="5" key="1">
    <citation type="submission" date="2017-09" db="EMBL/GenBank/DDBJ databases">
        <authorList>
            <person name="Shetty A S."/>
        </authorList>
    </citation>
    <scope>NUCLEOTIDE SEQUENCE [LARGE SCALE GENOMIC DNA]</scope>
</reference>
<dbReference type="AlphaFoldDB" id="A0A285PNC9"/>
<evidence type="ECO:0000313" key="5">
    <source>
        <dbReference type="Proteomes" id="UP000217549"/>
    </source>
</evidence>
<feature type="domain" description="TPM" evidence="3">
    <location>
        <begin position="48"/>
        <end position="172"/>
    </location>
</feature>
<dbReference type="EMBL" id="LT907978">
    <property type="protein sequence ID" value="SOB71138.1"/>
    <property type="molecule type" value="Genomic_DNA"/>
</dbReference>
<name>A0A285PNC9_9FIRM</name>
<keyword evidence="2" id="KW-1133">Transmembrane helix</keyword>
<dbReference type="InterPro" id="IPR007621">
    <property type="entry name" value="TPM_dom"/>
</dbReference>
<feature type="transmembrane region" description="Helical" evidence="2">
    <location>
        <begin position="188"/>
        <end position="208"/>
    </location>
</feature>
<keyword evidence="2" id="KW-0472">Membrane</keyword>
<evidence type="ECO:0000259" key="3">
    <source>
        <dbReference type="Pfam" id="PF04536"/>
    </source>
</evidence>
<evidence type="ECO:0000256" key="1">
    <source>
        <dbReference type="SAM" id="MobiDB-lite"/>
    </source>
</evidence>
<sequence length="268" mass="30162">MAKTYRRILIFIVILGVLMGLLGKKFAGDQYVNIEPRKNTECTLTKRVFDDADVLTDEEEKNLEALIAEKEELIGGDLVLITTNDASLDTMEKLRDYAQNYYKENKLGWDQPIGSGAIYVDDWETRYTWLATRGIVKDRLSKDNTDYIVDETNDIVNKDPYKAYTRLINLIAEETQKSPMFHINISPIWVLLGCLVVSLIFVVAQLSGQVGKDTVKKSTYVKKDGVQMNDKKDVFLHSHVTRTKRKSDDDSGSSCSGTDDFGGSGGSH</sequence>
<evidence type="ECO:0000256" key="2">
    <source>
        <dbReference type="SAM" id="Phobius"/>
    </source>
</evidence>
<keyword evidence="2" id="KW-0812">Transmembrane</keyword>
<dbReference type="STRING" id="39488.ERS852450_01028"/>
<dbReference type="Gene3D" id="3.10.310.50">
    <property type="match status" value="1"/>
</dbReference>
<evidence type="ECO:0000313" key="4">
    <source>
        <dbReference type="EMBL" id="SOB71138.1"/>
    </source>
</evidence>
<dbReference type="Pfam" id="PF04536">
    <property type="entry name" value="TPM_phosphatase"/>
    <property type="match status" value="1"/>
</dbReference>